<keyword evidence="2" id="KW-0812">Transmembrane</keyword>
<keyword evidence="4" id="KW-1185">Reference proteome</keyword>
<gene>
    <name evidence="3" type="ORF">OTU49_000859</name>
</gene>
<evidence type="ECO:0000313" key="3">
    <source>
        <dbReference type="EMBL" id="KAK8744546.1"/>
    </source>
</evidence>
<protein>
    <submittedName>
        <fullName evidence="3">Uncharacterized protein</fullName>
    </submittedName>
</protein>
<keyword evidence="2" id="KW-0472">Membrane</keyword>
<sequence>MPCMKLNTFSTKLVNDLFSSGTSLITSRYKEKATRMSVGVRDQVTPPRELAVFWTEYVIRHRGATQLRSPAAQLSWVEFLMLDLLFLFHITFFILFYFLRRIFRVVNVKIFRRDGKSKKKND</sequence>
<accession>A0AAW0XZK5</accession>
<reference evidence="3 4" key="1">
    <citation type="journal article" date="2024" name="BMC Genomics">
        <title>Genome assembly of redclaw crayfish (Cherax quadricarinatus) provides insights into its immune adaptation and hypoxia tolerance.</title>
        <authorList>
            <person name="Liu Z."/>
            <person name="Zheng J."/>
            <person name="Li H."/>
            <person name="Fang K."/>
            <person name="Wang S."/>
            <person name="He J."/>
            <person name="Zhou D."/>
            <person name="Weng S."/>
            <person name="Chi M."/>
            <person name="Gu Z."/>
            <person name="He J."/>
            <person name="Li F."/>
            <person name="Wang M."/>
        </authorList>
    </citation>
    <scope>NUCLEOTIDE SEQUENCE [LARGE SCALE GENOMIC DNA]</scope>
    <source>
        <strain evidence="3">ZL_2023a</strain>
    </source>
</reference>
<feature type="transmembrane region" description="Helical" evidence="2">
    <location>
        <begin position="79"/>
        <end position="99"/>
    </location>
</feature>
<dbReference type="Proteomes" id="UP001445076">
    <property type="component" value="Unassembled WGS sequence"/>
</dbReference>
<evidence type="ECO:0000256" key="2">
    <source>
        <dbReference type="SAM" id="Phobius"/>
    </source>
</evidence>
<keyword evidence="2" id="KW-1133">Transmembrane helix</keyword>
<dbReference type="EMBL" id="JARKIK010000022">
    <property type="protein sequence ID" value="KAK8744546.1"/>
    <property type="molecule type" value="Genomic_DNA"/>
</dbReference>
<dbReference type="AlphaFoldDB" id="A0AAW0XZK5"/>
<name>A0AAW0XZK5_CHEQU</name>
<dbReference type="SUPFAM" id="SSF53756">
    <property type="entry name" value="UDP-Glycosyltransferase/glycogen phosphorylase"/>
    <property type="match status" value="1"/>
</dbReference>
<dbReference type="Pfam" id="PF00201">
    <property type="entry name" value="UDPGT"/>
    <property type="match status" value="1"/>
</dbReference>
<dbReference type="GO" id="GO:0008194">
    <property type="term" value="F:UDP-glycosyltransferase activity"/>
    <property type="evidence" value="ECO:0007669"/>
    <property type="project" value="InterPro"/>
</dbReference>
<dbReference type="InterPro" id="IPR002213">
    <property type="entry name" value="UDP_glucos_trans"/>
</dbReference>
<keyword evidence="1" id="KW-0808">Transferase</keyword>
<evidence type="ECO:0000313" key="4">
    <source>
        <dbReference type="Proteomes" id="UP001445076"/>
    </source>
</evidence>
<proteinExistence type="predicted"/>
<comment type="caution">
    <text evidence="3">The sequence shown here is derived from an EMBL/GenBank/DDBJ whole genome shotgun (WGS) entry which is preliminary data.</text>
</comment>
<organism evidence="3 4">
    <name type="scientific">Cherax quadricarinatus</name>
    <name type="common">Australian red claw crayfish</name>
    <dbReference type="NCBI Taxonomy" id="27406"/>
    <lineage>
        <taxon>Eukaryota</taxon>
        <taxon>Metazoa</taxon>
        <taxon>Ecdysozoa</taxon>
        <taxon>Arthropoda</taxon>
        <taxon>Crustacea</taxon>
        <taxon>Multicrustacea</taxon>
        <taxon>Malacostraca</taxon>
        <taxon>Eumalacostraca</taxon>
        <taxon>Eucarida</taxon>
        <taxon>Decapoda</taxon>
        <taxon>Pleocyemata</taxon>
        <taxon>Astacidea</taxon>
        <taxon>Parastacoidea</taxon>
        <taxon>Parastacidae</taxon>
        <taxon>Cherax</taxon>
    </lineage>
</organism>
<evidence type="ECO:0000256" key="1">
    <source>
        <dbReference type="ARBA" id="ARBA00022679"/>
    </source>
</evidence>